<dbReference type="Pfam" id="PF00746">
    <property type="entry name" value="Gram_pos_anchor"/>
    <property type="match status" value="1"/>
</dbReference>
<evidence type="ECO:0000256" key="7">
    <source>
        <dbReference type="SAM" id="Phobius"/>
    </source>
</evidence>
<evidence type="ECO:0000256" key="5">
    <source>
        <dbReference type="SAM" id="Coils"/>
    </source>
</evidence>
<keyword evidence="7" id="KW-0472">Membrane</keyword>
<feature type="coiled-coil region" evidence="5">
    <location>
        <begin position="488"/>
        <end position="522"/>
    </location>
</feature>
<keyword evidence="3 8" id="KW-0732">Signal</keyword>
<proteinExistence type="predicted"/>
<name>A0ABT6PCG8_9STRE</name>
<keyword evidence="7" id="KW-1133">Transmembrane helix</keyword>
<keyword evidence="2" id="KW-0964">Secreted</keyword>
<feature type="compositionally biased region" description="Basic and acidic residues" evidence="6">
    <location>
        <begin position="60"/>
        <end position="72"/>
    </location>
</feature>
<feature type="region of interest" description="Disordered" evidence="6">
    <location>
        <begin position="28"/>
        <end position="236"/>
    </location>
</feature>
<feature type="compositionally biased region" description="Basic and acidic residues" evidence="6">
    <location>
        <begin position="98"/>
        <end position="107"/>
    </location>
</feature>
<protein>
    <submittedName>
        <fullName evidence="10">SEC10/PgrA surface exclusion domain-containing protein</fullName>
    </submittedName>
</protein>
<feature type="region of interest" description="Disordered" evidence="6">
    <location>
        <begin position="817"/>
        <end position="838"/>
    </location>
</feature>
<feature type="chain" id="PRO_5045329054" evidence="8">
    <location>
        <begin position="25"/>
        <end position="868"/>
    </location>
</feature>
<dbReference type="Gene3D" id="1.10.287.620">
    <property type="entry name" value="Helix Hairpins"/>
    <property type="match status" value="1"/>
</dbReference>
<gene>
    <name evidence="10" type="ORF">QEZ38_02420</name>
</gene>
<evidence type="ECO:0000256" key="8">
    <source>
        <dbReference type="SAM" id="SignalP"/>
    </source>
</evidence>
<evidence type="ECO:0000256" key="3">
    <source>
        <dbReference type="ARBA" id="ARBA00022729"/>
    </source>
</evidence>
<comment type="caution">
    <text evidence="10">The sequence shown here is derived from an EMBL/GenBank/DDBJ whole genome shotgun (WGS) entry which is preliminary data.</text>
</comment>
<evidence type="ECO:0000256" key="2">
    <source>
        <dbReference type="ARBA" id="ARBA00022525"/>
    </source>
</evidence>
<feature type="transmembrane region" description="Helical" evidence="7">
    <location>
        <begin position="846"/>
        <end position="864"/>
    </location>
</feature>
<feature type="coiled-coil region" evidence="5">
    <location>
        <begin position="554"/>
        <end position="724"/>
    </location>
</feature>
<evidence type="ECO:0000256" key="1">
    <source>
        <dbReference type="ARBA" id="ARBA00022512"/>
    </source>
</evidence>
<reference evidence="10" key="1">
    <citation type="submission" date="2023-04" db="EMBL/GenBank/DDBJ databases">
        <title>A new Streptococcus species isolated from the patient with bacteremia.</title>
        <authorList>
            <person name="Chen Y.-S."/>
            <person name="Lee C.-Y."/>
            <person name="Chan C.-K."/>
        </authorList>
    </citation>
    <scope>NUCLEOTIDE SEQUENCE</scope>
    <source>
        <strain evidence="10">ST22-14</strain>
    </source>
</reference>
<evidence type="ECO:0000313" key="10">
    <source>
        <dbReference type="EMBL" id="MDI1473542.1"/>
    </source>
</evidence>
<feature type="coiled-coil region" evidence="5">
    <location>
        <begin position="246"/>
        <end position="287"/>
    </location>
</feature>
<feature type="compositionally biased region" description="Polar residues" evidence="6">
    <location>
        <begin position="28"/>
        <end position="38"/>
    </location>
</feature>
<feature type="compositionally biased region" description="Polar residues" evidence="6">
    <location>
        <begin position="73"/>
        <end position="94"/>
    </location>
</feature>
<evidence type="ECO:0000256" key="4">
    <source>
        <dbReference type="ARBA" id="ARBA00023088"/>
    </source>
</evidence>
<organism evidence="10 11">
    <name type="scientific">Streptococcus taonis</name>
    <dbReference type="NCBI Taxonomy" id="3041623"/>
    <lineage>
        <taxon>Bacteria</taxon>
        <taxon>Bacillati</taxon>
        <taxon>Bacillota</taxon>
        <taxon>Bacilli</taxon>
        <taxon>Lactobacillales</taxon>
        <taxon>Streptococcaceae</taxon>
        <taxon>Streptococcus</taxon>
    </lineage>
</organism>
<keyword evidence="7" id="KW-0812">Transmembrane</keyword>
<keyword evidence="4" id="KW-0572">Peptidoglycan-anchor</keyword>
<dbReference type="NCBIfam" id="TIGR01167">
    <property type="entry name" value="LPXTG_anchor"/>
    <property type="match status" value="1"/>
</dbReference>
<feature type="compositionally biased region" description="Low complexity" evidence="6">
    <location>
        <begin position="127"/>
        <end position="145"/>
    </location>
</feature>
<keyword evidence="1" id="KW-0134">Cell wall</keyword>
<feature type="domain" description="Gram-positive cocci surface proteins LPxTG" evidence="9">
    <location>
        <begin position="838"/>
        <end position="868"/>
    </location>
</feature>
<feature type="compositionally biased region" description="Basic and acidic residues" evidence="6">
    <location>
        <begin position="220"/>
        <end position="231"/>
    </location>
</feature>
<feature type="signal peptide" evidence="8">
    <location>
        <begin position="1"/>
        <end position="24"/>
    </location>
</feature>
<feature type="compositionally biased region" description="Basic and acidic residues" evidence="6">
    <location>
        <begin position="193"/>
        <end position="208"/>
    </location>
</feature>
<dbReference type="PROSITE" id="PS50847">
    <property type="entry name" value="GRAM_POS_ANCHORING"/>
    <property type="match status" value="1"/>
</dbReference>
<dbReference type="Proteomes" id="UP001160991">
    <property type="component" value="Unassembled WGS sequence"/>
</dbReference>
<keyword evidence="5" id="KW-0175">Coiled coil</keyword>
<evidence type="ECO:0000313" key="11">
    <source>
        <dbReference type="Proteomes" id="UP001160991"/>
    </source>
</evidence>
<dbReference type="InterPro" id="IPR019931">
    <property type="entry name" value="LPXTG_anchor"/>
</dbReference>
<sequence length="868" mass="93557">MKKLQTLTTTAVIGLASAVVPAFAQEANSDVDTATSVNEPALVEKPSAEKSSDVKPALDAQKKVVEQTKEQLTDAQNKANEANKQVSSAQTEVTEATEAVKHAEEVASKATPQNIEANKADQKANLADQDANAKDTATANANIATQTEVVDKAQTNVSSAEQELKDANANVSAKEEQVQSAKDAISGTGLAQAEDKLEEAKAETKGAEKNVTLADTALTDAKKADQKRQEAIDNAQADVDAKATLVNDAKDNLESATTKANGATTKLSQAEDKLEKATKALDSVDIVKIPNLTQFKEDKTSGDNDFMTDSGAKAIENTEVSIGKNAKNQPVDIDNLTQEQKEEISHLYVEGLNQIRRKLGVTNDTSVTKEMIEVASNRAKAYKERAQSPLTHGHISLLAGQKLTARTENLAGIAPKSEIKTMYDLKEAVVDALMRTSFADAPSNWGHLENNLYSTSNVGLDIANINGQYWLVIVTADKGKSIANPTNAEAIQKAYEDAKAEKEQAQTASEKANDALKQASTDYANALDLKTSAEKTLADANATPIQTTIAENNLRLAKLALDNAQKRQAEAQKAVDNFSADLASKKQALDDAKSALESAKRVQEIKVQALTDANTELAHQQSKLENLQAQKAKLVEEKDRLVTEAKALAEELKSYVDSSEKLAQTKAELKEKEAKLLEVKEKAENEKNKVSAITTKLVEEQAKLAKLQETFDKLQDLEEKSKHNNVTKLSDGTIVAVPKDTPVSEERPEIDIKALKEAIVSGKDVEIVDGKVVVRDTKPINVEHQKANTDKSKQAYASDKNVTIDNKGNVIVKGQTYTSQQQASSKPTYSRVERAKSLPETGESSSIAMLVLGAILGAFGLVTVRRKN</sequence>
<dbReference type="InterPro" id="IPR027607">
    <property type="entry name" value="Surf_Exclu_SEC10/PgrA"/>
</dbReference>
<dbReference type="RefSeq" id="WP_281334914.1">
    <property type="nucleotide sequence ID" value="NZ_JARZZP010000003.1"/>
</dbReference>
<feature type="compositionally biased region" description="Polar residues" evidence="6">
    <location>
        <begin position="817"/>
        <end position="828"/>
    </location>
</feature>
<accession>A0ABT6PCG8</accession>
<evidence type="ECO:0000256" key="6">
    <source>
        <dbReference type="SAM" id="MobiDB-lite"/>
    </source>
</evidence>
<dbReference type="EMBL" id="JARZZP010000003">
    <property type="protein sequence ID" value="MDI1473542.1"/>
    <property type="molecule type" value="Genomic_DNA"/>
</dbReference>
<keyword evidence="11" id="KW-1185">Reference proteome</keyword>
<dbReference type="NCBIfam" id="TIGR04320">
    <property type="entry name" value="Surf_Exclu_PgrA"/>
    <property type="match status" value="1"/>
</dbReference>
<evidence type="ECO:0000259" key="9">
    <source>
        <dbReference type="PROSITE" id="PS50847"/>
    </source>
</evidence>